<dbReference type="EMBL" id="GBXM01059319">
    <property type="protein sequence ID" value="JAH49258.1"/>
    <property type="molecule type" value="Transcribed_RNA"/>
</dbReference>
<dbReference type="AlphaFoldDB" id="A0A0E9T956"/>
<reference evidence="1" key="1">
    <citation type="submission" date="2014-11" db="EMBL/GenBank/DDBJ databases">
        <authorList>
            <person name="Amaro Gonzalez C."/>
        </authorList>
    </citation>
    <scope>NUCLEOTIDE SEQUENCE</scope>
</reference>
<proteinExistence type="predicted"/>
<accession>A0A0E9T956</accession>
<organism evidence="1">
    <name type="scientific">Anguilla anguilla</name>
    <name type="common">European freshwater eel</name>
    <name type="synonym">Muraena anguilla</name>
    <dbReference type="NCBI Taxonomy" id="7936"/>
    <lineage>
        <taxon>Eukaryota</taxon>
        <taxon>Metazoa</taxon>
        <taxon>Chordata</taxon>
        <taxon>Craniata</taxon>
        <taxon>Vertebrata</taxon>
        <taxon>Euteleostomi</taxon>
        <taxon>Actinopterygii</taxon>
        <taxon>Neopterygii</taxon>
        <taxon>Teleostei</taxon>
        <taxon>Anguilliformes</taxon>
        <taxon>Anguillidae</taxon>
        <taxon>Anguilla</taxon>
    </lineage>
</organism>
<reference evidence="1" key="2">
    <citation type="journal article" date="2015" name="Fish Shellfish Immunol.">
        <title>Early steps in the European eel (Anguilla anguilla)-Vibrio vulnificus interaction in the gills: Role of the RtxA13 toxin.</title>
        <authorList>
            <person name="Callol A."/>
            <person name="Pajuelo D."/>
            <person name="Ebbesson L."/>
            <person name="Teles M."/>
            <person name="MacKenzie S."/>
            <person name="Amaro C."/>
        </authorList>
    </citation>
    <scope>NUCLEOTIDE SEQUENCE</scope>
</reference>
<name>A0A0E9T956_ANGAN</name>
<evidence type="ECO:0000313" key="1">
    <source>
        <dbReference type="EMBL" id="JAH49258.1"/>
    </source>
</evidence>
<sequence length="55" mass="6190">MKFYLFWQTASLHVVFTLNANKFASEIQIDISLCPAGPATVSPQWYVPACEKTLL</sequence>
<protein>
    <submittedName>
        <fullName evidence="1">Uncharacterized protein</fullName>
    </submittedName>
</protein>